<dbReference type="PANTHER" id="PTHR44186:SF1">
    <property type="entry name" value="BARDET-BIEDL SYNDROME 4 PROTEIN"/>
    <property type="match status" value="1"/>
</dbReference>
<evidence type="ECO:0000256" key="1">
    <source>
        <dbReference type="ARBA" id="ARBA00022737"/>
    </source>
</evidence>
<dbReference type="InterPro" id="IPR011990">
    <property type="entry name" value="TPR-like_helical_dom_sf"/>
</dbReference>
<evidence type="ECO:0000313" key="5">
    <source>
        <dbReference type="EMBL" id="CAA9281985.1"/>
    </source>
</evidence>
<proteinExistence type="predicted"/>
<sequence length="237" mass="26264">MQVRILPTFLVSVIVSTSSLLASKSAFAAPSNNQYQASKYRELGLSYQRQKRYPEAIASMKKSVELEPNNFNGRVNLGWTQHLAGQEDSAAESLWQAASLNPFSPPTFNALGIVYLVSGDLTTAVIVHTWAALLKPKNEIAFYNLSLAYHRLKLYDSAVSNATKAATLEQSNPHPLVALAIAYWDSDDRIRAQLAYRKALDLDARYSDRNFLTYLKEAGFSPEQITTSQQILAASKS</sequence>
<evidence type="ECO:0000256" key="2">
    <source>
        <dbReference type="ARBA" id="ARBA00022803"/>
    </source>
</evidence>
<dbReference type="Pfam" id="PF13181">
    <property type="entry name" value="TPR_8"/>
    <property type="match status" value="2"/>
</dbReference>
<keyword evidence="2 3" id="KW-0802">TPR repeat</keyword>
<dbReference type="Pfam" id="PF07719">
    <property type="entry name" value="TPR_2"/>
    <property type="match status" value="1"/>
</dbReference>
<protein>
    <submittedName>
        <fullName evidence="5">Uncharacterized protein</fullName>
    </submittedName>
</protein>
<dbReference type="SUPFAM" id="SSF48452">
    <property type="entry name" value="TPR-like"/>
    <property type="match status" value="1"/>
</dbReference>
<reference evidence="5" key="1">
    <citation type="submission" date="2020-02" db="EMBL/GenBank/DDBJ databases">
        <authorList>
            <person name="Meier V. D."/>
        </authorList>
    </citation>
    <scope>NUCLEOTIDE SEQUENCE</scope>
    <source>
        <strain evidence="5">AVDCRST_MAG92</strain>
    </source>
</reference>
<dbReference type="Gene3D" id="1.25.40.10">
    <property type="entry name" value="Tetratricopeptide repeat domain"/>
    <property type="match status" value="2"/>
</dbReference>
<dbReference type="PANTHER" id="PTHR44186">
    <property type="match status" value="1"/>
</dbReference>
<keyword evidence="1" id="KW-0677">Repeat</keyword>
<dbReference type="SMART" id="SM00028">
    <property type="entry name" value="TPR"/>
    <property type="match status" value="5"/>
</dbReference>
<feature type="repeat" description="TPR" evidence="3">
    <location>
        <begin position="37"/>
        <end position="70"/>
    </location>
</feature>
<accession>A0A6J4JM11</accession>
<dbReference type="PROSITE" id="PS50005">
    <property type="entry name" value="TPR"/>
    <property type="match status" value="1"/>
</dbReference>
<dbReference type="PROSITE" id="PS50293">
    <property type="entry name" value="TPR_REGION"/>
    <property type="match status" value="1"/>
</dbReference>
<keyword evidence="4" id="KW-0732">Signal</keyword>
<feature type="chain" id="PRO_5027051991" evidence="4">
    <location>
        <begin position="29"/>
        <end position="237"/>
    </location>
</feature>
<dbReference type="InterPro" id="IPR019734">
    <property type="entry name" value="TPR_rpt"/>
</dbReference>
<dbReference type="AlphaFoldDB" id="A0A6J4JM11"/>
<dbReference type="EMBL" id="CADCTM010000616">
    <property type="protein sequence ID" value="CAA9281985.1"/>
    <property type="molecule type" value="Genomic_DNA"/>
</dbReference>
<evidence type="ECO:0000256" key="3">
    <source>
        <dbReference type="PROSITE-ProRule" id="PRU00339"/>
    </source>
</evidence>
<dbReference type="InterPro" id="IPR013105">
    <property type="entry name" value="TPR_2"/>
</dbReference>
<gene>
    <name evidence="5" type="ORF">AVDCRST_MAG92-3612</name>
</gene>
<feature type="signal peptide" evidence="4">
    <location>
        <begin position="1"/>
        <end position="28"/>
    </location>
</feature>
<name>A0A6J4JM11_9CYAN</name>
<evidence type="ECO:0000256" key="4">
    <source>
        <dbReference type="SAM" id="SignalP"/>
    </source>
</evidence>
<organism evidence="5">
    <name type="scientific">uncultured Coleofasciculus sp</name>
    <dbReference type="NCBI Taxonomy" id="1267456"/>
    <lineage>
        <taxon>Bacteria</taxon>
        <taxon>Bacillati</taxon>
        <taxon>Cyanobacteriota</taxon>
        <taxon>Cyanophyceae</taxon>
        <taxon>Coleofasciculales</taxon>
        <taxon>Coleofasciculaceae</taxon>
        <taxon>Coleofasciculus</taxon>
        <taxon>environmental samples</taxon>
    </lineage>
</organism>